<keyword evidence="4" id="KW-1185">Reference proteome</keyword>
<accession>A0A1W2EW79</accession>
<dbReference type="OrthoDB" id="189417at2"/>
<protein>
    <submittedName>
        <fullName evidence="3">Cephalosporin hydroxylase</fullName>
    </submittedName>
</protein>
<keyword evidence="1" id="KW-0489">Methyltransferase</keyword>
<proteinExistence type="predicted"/>
<dbReference type="PANTHER" id="PTHR40048:SF1">
    <property type="entry name" value="RHAMNOSYL O-METHYLTRANSFERASE"/>
    <property type="match status" value="1"/>
</dbReference>
<sequence length="256" mass="29964">MRIIIDDKKKELSYEHDNVCHSFELYSKEAFEIITKQWVKIGWNQKYTYTFTWMGRPVIQLPEDMIRIQEVIYRVQPDLIIETGVAHGGSLVYYASLCKMMGKGRVIGIDIDIRPHNRQLIEEHELASYITLVEGNSIADNVIKKVKSFVKEGEKVLVILDSSHSREHVFNELEAYHDLVSIGSYIVVTDGLMQELYDVPRGNVTWQVDNPVSAVHDFLEKHKEFAYEKPVWEFNESELEHNITHWPMAWLKRVQE</sequence>
<keyword evidence="2" id="KW-0808">Transferase</keyword>
<dbReference type="STRING" id="112901.SAMN04488500_13116"/>
<name>A0A1W2EW79_9FIRM</name>
<dbReference type="Proteomes" id="UP000192738">
    <property type="component" value="Unassembled WGS sequence"/>
</dbReference>
<dbReference type="Gene3D" id="3.40.50.150">
    <property type="entry name" value="Vaccinia Virus protein VP39"/>
    <property type="match status" value="1"/>
</dbReference>
<dbReference type="EMBL" id="FWXI01000031">
    <property type="protein sequence ID" value="SMD13468.1"/>
    <property type="molecule type" value="Genomic_DNA"/>
</dbReference>
<evidence type="ECO:0000313" key="3">
    <source>
        <dbReference type="EMBL" id="SMD13468.1"/>
    </source>
</evidence>
<dbReference type="GO" id="GO:0005886">
    <property type="term" value="C:plasma membrane"/>
    <property type="evidence" value="ECO:0007669"/>
    <property type="project" value="TreeGrafter"/>
</dbReference>
<dbReference type="GO" id="GO:0008610">
    <property type="term" value="P:lipid biosynthetic process"/>
    <property type="evidence" value="ECO:0007669"/>
    <property type="project" value="InterPro"/>
</dbReference>
<dbReference type="GO" id="GO:0032259">
    <property type="term" value="P:methylation"/>
    <property type="evidence" value="ECO:0007669"/>
    <property type="project" value="UniProtKB-KW"/>
</dbReference>
<dbReference type="InterPro" id="IPR029063">
    <property type="entry name" value="SAM-dependent_MTases_sf"/>
</dbReference>
<dbReference type="GO" id="GO:0008168">
    <property type="term" value="F:methyltransferase activity"/>
    <property type="evidence" value="ECO:0007669"/>
    <property type="project" value="UniProtKB-KW"/>
</dbReference>
<gene>
    <name evidence="3" type="ORF">SAMN04488500_13116</name>
</gene>
<dbReference type="InterPro" id="IPR007072">
    <property type="entry name" value="RNMT_CmcI"/>
</dbReference>
<dbReference type="SUPFAM" id="SSF53335">
    <property type="entry name" value="S-adenosyl-L-methionine-dependent methyltransferases"/>
    <property type="match status" value="1"/>
</dbReference>
<organism evidence="3 4">
    <name type="scientific">Sporomusa malonica</name>
    <dbReference type="NCBI Taxonomy" id="112901"/>
    <lineage>
        <taxon>Bacteria</taxon>
        <taxon>Bacillati</taxon>
        <taxon>Bacillota</taxon>
        <taxon>Negativicutes</taxon>
        <taxon>Selenomonadales</taxon>
        <taxon>Sporomusaceae</taxon>
        <taxon>Sporomusa</taxon>
    </lineage>
</organism>
<dbReference type="Pfam" id="PF04989">
    <property type="entry name" value="RMNT_CmcI"/>
    <property type="match status" value="1"/>
</dbReference>
<evidence type="ECO:0000256" key="2">
    <source>
        <dbReference type="ARBA" id="ARBA00022679"/>
    </source>
</evidence>
<dbReference type="AlphaFoldDB" id="A0A1W2EW79"/>
<dbReference type="RefSeq" id="WP_084578251.1">
    <property type="nucleotide sequence ID" value="NZ_CP155572.1"/>
</dbReference>
<evidence type="ECO:0000256" key="1">
    <source>
        <dbReference type="ARBA" id="ARBA00022603"/>
    </source>
</evidence>
<evidence type="ECO:0000313" key="4">
    <source>
        <dbReference type="Proteomes" id="UP000192738"/>
    </source>
</evidence>
<reference evidence="3 4" key="1">
    <citation type="submission" date="2017-04" db="EMBL/GenBank/DDBJ databases">
        <authorList>
            <person name="Afonso C.L."/>
            <person name="Miller P.J."/>
            <person name="Scott M.A."/>
            <person name="Spackman E."/>
            <person name="Goraichik I."/>
            <person name="Dimitrov K.M."/>
            <person name="Suarez D.L."/>
            <person name="Swayne D.E."/>
        </authorList>
    </citation>
    <scope>NUCLEOTIDE SEQUENCE [LARGE SCALE GENOMIC DNA]</scope>
    <source>
        <strain evidence="3 4">DSM 5090</strain>
    </source>
</reference>
<dbReference type="PANTHER" id="PTHR40048">
    <property type="entry name" value="RHAMNOSYL O-METHYLTRANSFERASE"/>
    <property type="match status" value="1"/>
</dbReference>
<dbReference type="GO" id="GO:0071770">
    <property type="term" value="P:DIM/DIP cell wall layer assembly"/>
    <property type="evidence" value="ECO:0007669"/>
    <property type="project" value="TreeGrafter"/>
</dbReference>